<name>A0A6I4T8C8_9SPHN</name>
<comment type="caution">
    <text evidence="4">The sequence shown here is derived from an EMBL/GenBank/DDBJ whole genome shotgun (WGS) entry which is preliminary data.</text>
</comment>
<dbReference type="Pfam" id="PF00440">
    <property type="entry name" value="TetR_N"/>
    <property type="match status" value="1"/>
</dbReference>
<accession>A0A6I4T8C8</accession>
<proteinExistence type="predicted"/>
<dbReference type="GO" id="GO:0000976">
    <property type="term" value="F:transcription cis-regulatory region binding"/>
    <property type="evidence" value="ECO:0007669"/>
    <property type="project" value="TreeGrafter"/>
</dbReference>
<evidence type="ECO:0000313" key="4">
    <source>
        <dbReference type="EMBL" id="MXO67186.1"/>
    </source>
</evidence>
<organism evidence="4 5">
    <name type="scientific">Altericroceibacterium endophyticum</name>
    <dbReference type="NCBI Taxonomy" id="1808508"/>
    <lineage>
        <taxon>Bacteria</taxon>
        <taxon>Pseudomonadati</taxon>
        <taxon>Pseudomonadota</taxon>
        <taxon>Alphaproteobacteria</taxon>
        <taxon>Sphingomonadales</taxon>
        <taxon>Erythrobacteraceae</taxon>
        <taxon>Altericroceibacterium</taxon>
    </lineage>
</organism>
<evidence type="ECO:0000256" key="1">
    <source>
        <dbReference type="ARBA" id="ARBA00023125"/>
    </source>
</evidence>
<dbReference type="PANTHER" id="PTHR30055">
    <property type="entry name" value="HTH-TYPE TRANSCRIPTIONAL REGULATOR RUTR"/>
    <property type="match status" value="1"/>
</dbReference>
<keyword evidence="1 2" id="KW-0238">DNA-binding</keyword>
<keyword evidence="5" id="KW-1185">Reference proteome</keyword>
<sequence>MAAAAKLTRERDFDDISIRELSEEAGCSIGSFYHRFGSKDALFNALISTMLEKRQQGVDETFANTPIGDLPEAMARGALANYREHARLLRTAMRYHLAGKDTWKAITEFGHFVLQRYFKRLEAERGYPLTIEEVSRLEFVFIWLHGHLTTSLAHEYPLHNLKEANFEDETARFFVLAVEHALANSSGEC</sequence>
<dbReference type="InterPro" id="IPR001647">
    <property type="entry name" value="HTH_TetR"/>
</dbReference>
<dbReference type="AlphaFoldDB" id="A0A6I4T8C8"/>
<dbReference type="SUPFAM" id="SSF46689">
    <property type="entry name" value="Homeodomain-like"/>
    <property type="match status" value="1"/>
</dbReference>
<feature type="DNA-binding region" description="H-T-H motif" evidence="2">
    <location>
        <begin position="17"/>
        <end position="36"/>
    </location>
</feature>
<dbReference type="InterPro" id="IPR050109">
    <property type="entry name" value="HTH-type_TetR-like_transc_reg"/>
</dbReference>
<dbReference type="OrthoDB" id="9811084at2"/>
<dbReference type="PROSITE" id="PS50977">
    <property type="entry name" value="HTH_TETR_2"/>
    <property type="match status" value="1"/>
</dbReference>
<evidence type="ECO:0000313" key="5">
    <source>
        <dbReference type="Proteomes" id="UP000438476"/>
    </source>
</evidence>
<dbReference type="EMBL" id="WTYT01000008">
    <property type="protein sequence ID" value="MXO67186.1"/>
    <property type="molecule type" value="Genomic_DNA"/>
</dbReference>
<evidence type="ECO:0000259" key="3">
    <source>
        <dbReference type="PROSITE" id="PS50977"/>
    </source>
</evidence>
<protein>
    <submittedName>
        <fullName evidence="4">TetR family transcriptional regulator</fullName>
    </submittedName>
</protein>
<dbReference type="PANTHER" id="PTHR30055:SF146">
    <property type="entry name" value="HTH-TYPE TRANSCRIPTIONAL DUAL REGULATOR CECR"/>
    <property type="match status" value="1"/>
</dbReference>
<dbReference type="Proteomes" id="UP000438476">
    <property type="component" value="Unassembled WGS sequence"/>
</dbReference>
<reference evidence="4 5" key="1">
    <citation type="submission" date="2019-12" db="EMBL/GenBank/DDBJ databases">
        <title>Genomic-based taxomic classification of the family Erythrobacteraceae.</title>
        <authorList>
            <person name="Xu L."/>
        </authorList>
    </citation>
    <scope>NUCLEOTIDE SEQUENCE [LARGE SCALE GENOMIC DNA]</scope>
    <source>
        <strain evidence="4 5">LMG 29518</strain>
    </source>
</reference>
<gene>
    <name evidence="4" type="ORF">GRI91_15600</name>
</gene>
<feature type="domain" description="HTH tetR-type" evidence="3">
    <location>
        <begin position="1"/>
        <end position="54"/>
    </location>
</feature>
<dbReference type="InterPro" id="IPR009057">
    <property type="entry name" value="Homeodomain-like_sf"/>
</dbReference>
<dbReference type="Gene3D" id="1.10.357.10">
    <property type="entry name" value="Tetracycline Repressor, domain 2"/>
    <property type="match status" value="1"/>
</dbReference>
<dbReference type="RefSeq" id="WP_160737641.1">
    <property type="nucleotide sequence ID" value="NZ_WTYT01000008.1"/>
</dbReference>
<evidence type="ECO:0000256" key="2">
    <source>
        <dbReference type="PROSITE-ProRule" id="PRU00335"/>
    </source>
</evidence>
<dbReference type="GO" id="GO:0003700">
    <property type="term" value="F:DNA-binding transcription factor activity"/>
    <property type="evidence" value="ECO:0007669"/>
    <property type="project" value="TreeGrafter"/>
</dbReference>